<proteinExistence type="predicted"/>
<sequence>MIIQPVISENSGQEGRWIAFLCVIIVSIGALLLPQNQAPHEHVSVDSHQISISDLSVQRLSMIADLRLAHEEVRALYDDTATWQSITQLAEDWLAPFVQDKSWEHQGRHHWLQIGNGIYQGRSEQSGGGYILNSQHREVDVWLDLNGEATSIEMKNAVLSAQDLVAAGWTQVVFSTKNDIHHRD</sequence>
<keyword evidence="3" id="KW-1185">Reference proteome</keyword>
<keyword evidence="1" id="KW-0812">Transmembrane</keyword>
<gene>
    <name evidence="2" type="ORF">GCM10007916_29580</name>
</gene>
<dbReference type="Proteomes" id="UP001157353">
    <property type="component" value="Unassembled WGS sequence"/>
</dbReference>
<evidence type="ECO:0000313" key="2">
    <source>
        <dbReference type="EMBL" id="GLS91888.1"/>
    </source>
</evidence>
<name>A0ABQ6E3X4_9GAMM</name>
<evidence type="ECO:0000256" key="1">
    <source>
        <dbReference type="SAM" id="Phobius"/>
    </source>
</evidence>
<keyword evidence="1" id="KW-1133">Transmembrane helix</keyword>
<organism evidence="2 3">
    <name type="scientific">Psychromonas marina</name>
    <dbReference type="NCBI Taxonomy" id="88364"/>
    <lineage>
        <taxon>Bacteria</taxon>
        <taxon>Pseudomonadati</taxon>
        <taxon>Pseudomonadota</taxon>
        <taxon>Gammaproteobacteria</taxon>
        <taxon>Alteromonadales</taxon>
        <taxon>Psychromonadaceae</taxon>
        <taxon>Psychromonas</taxon>
    </lineage>
</organism>
<accession>A0ABQ6E3X4</accession>
<protein>
    <submittedName>
        <fullName evidence="2">Uncharacterized protein</fullName>
    </submittedName>
</protein>
<dbReference type="Pfam" id="PF19659">
    <property type="entry name" value="DUF6162"/>
    <property type="match status" value="1"/>
</dbReference>
<dbReference type="InterPro" id="IPR046160">
    <property type="entry name" value="DUF6162"/>
</dbReference>
<dbReference type="RefSeq" id="WP_284204981.1">
    <property type="nucleotide sequence ID" value="NZ_BSPQ01000016.1"/>
</dbReference>
<feature type="transmembrane region" description="Helical" evidence="1">
    <location>
        <begin position="15"/>
        <end position="33"/>
    </location>
</feature>
<comment type="caution">
    <text evidence="2">The sequence shown here is derived from an EMBL/GenBank/DDBJ whole genome shotgun (WGS) entry which is preliminary data.</text>
</comment>
<dbReference type="EMBL" id="BSPQ01000016">
    <property type="protein sequence ID" value="GLS91888.1"/>
    <property type="molecule type" value="Genomic_DNA"/>
</dbReference>
<evidence type="ECO:0000313" key="3">
    <source>
        <dbReference type="Proteomes" id="UP001157353"/>
    </source>
</evidence>
<keyword evidence="1" id="KW-0472">Membrane</keyword>
<reference evidence="3" key="1">
    <citation type="journal article" date="2019" name="Int. J. Syst. Evol. Microbiol.">
        <title>The Global Catalogue of Microorganisms (GCM) 10K type strain sequencing project: providing services to taxonomists for standard genome sequencing and annotation.</title>
        <authorList>
            <consortium name="The Broad Institute Genomics Platform"/>
            <consortium name="The Broad Institute Genome Sequencing Center for Infectious Disease"/>
            <person name="Wu L."/>
            <person name="Ma J."/>
        </authorList>
    </citation>
    <scope>NUCLEOTIDE SEQUENCE [LARGE SCALE GENOMIC DNA]</scope>
    <source>
        <strain evidence="3">NBRC 103166</strain>
    </source>
</reference>